<dbReference type="OrthoDB" id="4485682at2759"/>
<dbReference type="PANTHER" id="PTHR37535:SF2">
    <property type="entry name" value="FINGER DOMAIN PROTEIN, PUTATIVE (AFU_ORTHOLOGUE AFUA_6G09300)-RELATED"/>
    <property type="match status" value="1"/>
</dbReference>
<dbReference type="PANTHER" id="PTHR37535">
    <property type="entry name" value="FLUG DOMAIN PROTEIN"/>
    <property type="match status" value="1"/>
</dbReference>
<feature type="non-terminal residue" evidence="2">
    <location>
        <position position="225"/>
    </location>
</feature>
<feature type="compositionally biased region" description="Polar residues" evidence="1">
    <location>
        <begin position="27"/>
        <end position="39"/>
    </location>
</feature>
<evidence type="ECO:0000313" key="3">
    <source>
        <dbReference type="Proteomes" id="UP000800038"/>
    </source>
</evidence>
<feature type="region of interest" description="Disordered" evidence="1">
    <location>
        <begin position="1"/>
        <end position="39"/>
    </location>
</feature>
<accession>A0A6A5SEE3</accession>
<dbReference type="AlphaFoldDB" id="A0A6A5SEE3"/>
<evidence type="ECO:0000313" key="2">
    <source>
        <dbReference type="EMBL" id="KAF1935777.1"/>
    </source>
</evidence>
<dbReference type="EMBL" id="ML976236">
    <property type="protein sequence ID" value="KAF1935777.1"/>
    <property type="molecule type" value="Genomic_DNA"/>
</dbReference>
<protein>
    <submittedName>
        <fullName evidence="2">Uncharacterized protein</fullName>
    </submittedName>
</protein>
<name>A0A6A5SEE3_9PLEO</name>
<reference evidence="2" key="1">
    <citation type="journal article" date="2020" name="Stud. Mycol.">
        <title>101 Dothideomycetes genomes: a test case for predicting lifestyles and emergence of pathogens.</title>
        <authorList>
            <person name="Haridas S."/>
            <person name="Albert R."/>
            <person name="Binder M."/>
            <person name="Bloem J."/>
            <person name="Labutti K."/>
            <person name="Salamov A."/>
            <person name="Andreopoulos B."/>
            <person name="Baker S."/>
            <person name="Barry K."/>
            <person name="Bills G."/>
            <person name="Bluhm B."/>
            <person name="Cannon C."/>
            <person name="Castanera R."/>
            <person name="Culley D."/>
            <person name="Daum C."/>
            <person name="Ezra D."/>
            <person name="Gonzalez J."/>
            <person name="Henrissat B."/>
            <person name="Kuo A."/>
            <person name="Liang C."/>
            <person name="Lipzen A."/>
            <person name="Lutzoni F."/>
            <person name="Magnuson J."/>
            <person name="Mondo S."/>
            <person name="Nolan M."/>
            <person name="Ohm R."/>
            <person name="Pangilinan J."/>
            <person name="Park H.-J."/>
            <person name="Ramirez L."/>
            <person name="Alfaro M."/>
            <person name="Sun H."/>
            <person name="Tritt A."/>
            <person name="Yoshinaga Y."/>
            <person name="Zwiers L.-H."/>
            <person name="Turgeon B."/>
            <person name="Goodwin S."/>
            <person name="Spatafora J."/>
            <person name="Crous P."/>
            <person name="Grigoriev I."/>
        </authorList>
    </citation>
    <scope>NUCLEOTIDE SEQUENCE</scope>
    <source>
        <strain evidence="2">CBS 161.51</strain>
    </source>
</reference>
<proteinExistence type="predicted"/>
<organism evidence="2 3">
    <name type="scientific">Clathrospora elynae</name>
    <dbReference type="NCBI Taxonomy" id="706981"/>
    <lineage>
        <taxon>Eukaryota</taxon>
        <taxon>Fungi</taxon>
        <taxon>Dikarya</taxon>
        <taxon>Ascomycota</taxon>
        <taxon>Pezizomycotina</taxon>
        <taxon>Dothideomycetes</taxon>
        <taxon>Pleosporomycetidae</taxon>
        <taxon>Pleosporales</taxon>
        <taxon>Diademaceae</taxon>
        <taxon>Clathrospora</taxon>
    </lineage>
</organism>
<keyword evidence="3" id="KW-1185">Reference proteome</keyword>
<evidence type="ECO:0000256" key="1">
    <source>
        <dbReference type="SAM" id="MobiDB-lite"/>
    </source>
</evidence>
<sequence>MQLEESSGFGGGTGGPLDQRTLESDYTRPTGNDADSNTDLTDIDAFAHEDNKDEAWLFPNEDHLPGYYLEQLEIFNKQEYTKQDYKDNSTCLLNRMEKQWNQCWTYLKKDQYRAYETVSVTTLHTFFDWLLSQRQGKGRRKRQGTKLASSLGTAAGVKLDAKMNRSMHKVLRKLAKKHNLKKIGRDKACMYVEDLAQVLQTNLVTTKKRYPYGRYRIQAQLYLQL</sequence>
<dbReference type="Proteomes" id="UP000800038">
    <property type="component" value="Unassembled WGS sequence"/>
</dbReference>
<gene>
    <name evidence="2" type="ORF">EJ02DRAFT_460087</name>
</gene>